<evidence type="ECO:0000313" key="2">
    <source>
        <dbReference type="Proteomes" id="UP000460561"/>
    </source>
</evidence>
<sequence>MAVRKPFFVVPSALSAMSTGNALTGHSAANLGYFDAIGMTWKTLDNADIWVRGQLSSPSRINFCSIVAANALPETKMRLRLGSSLEEVDGDEAAFDSGIVDFISPAITSTDGLYHSHLELEAVQTATYYRLDISDHVGQFEAAALILGEKIEPSRFYNYNFEYGVKATGDSKITVNGVVDSQPGINLRTIDFALGWQSETEVFERFMPMLQRVATSEFVYLCFDPEPHAYRQAKTFLGNLQKPGFARGIRKPGVFLQEFSLQSVI</sequence>
<dbReference type="AlphaFoldDB" id="A0A845A5G1"/>
<protein>
    <submittedName>
        <fullName evidence="1">Uncharacterized protein</fullName>
    </submittedName>
</protein>
<accession>A0A845A5G1</accession>
<reference evidence="1 2" key="1">
    <citation type="submission" date="2019-12" db="EMBL/GenBank/DDBJ databases">
        <title>Genomic-based taxomic classification of the family Erythrobacteraceae.</title>
        <authorList>
            <person name="Xu L."/>
        </authorList>
    </citation>
    <scope>NUCLEOTIDE SEQUENCE [LARGE SCALE GENOMIC DNA]</scope>
    <source>
        <strain evidence="1 2">DSM 18604</strain>
    </source>
</reference>
<proteinExistence type="predicted"/>
<organism evidence="1 2">
    <name type="scientific">Altericroceibacterium indicum</name>
    <dbReference type="NCBI Taxonomy" id="374177"/>
    <lineage>
        <taxon>Bacteria</taxon>
        <taxon>Pseudomonadati</taxon>
        <taxon>Pseudomonadota</taxon>
        <taxon>Alphaproteobacteria</taxon>
        <taxon>Sphingomonadales</taxon>
        <taxon>Erythrobacteraceae</taxon>
        <taxon>Altericroceibacterium</taxon>
    </lineage>
</organism>
<evidence type="ECO:0000313" key="1">
    <source>
        <dbReference type="EMBL" id="MXP24797.1"/>
    </source>
</evidence>
<dbReference type="RefSeq" id="WP_160737993.1">
    <property type="nucleotide sequence ID" value="NZ_WTYQ01000001.1"/>
</dbReference>
<gene>
    <name evidence="1" type="ORF">GRI39_01890</name>
</gene>
<dbReference type="Proteomes" id="UP000460561">
    <property type="component" value="Unassembled WGS sequence"/>
</dbReference>
<name>A0A845A5G1_9SPHN</name>
<dbReference type="EMBL" id="WTYQ01000001">
    <property type="protein sequence ID" value="MXP24797.1"/>
    <property type="molecule type" value="Genomic_DNA"/>
</dbReference>
<dbReference type="OrthoDB" id="7432466at2"/>
<keyword evidence="2" id="KW-1185">Reference proteome</keyword>
<comment type="caution">
    <text evidence="1">The sequence shown here is derived from an EMBL/GenBank/DDBJ whole genome shotgun (WGS) entry which is preliminary data.</text>
</comment>